<comment type="caution">
    <text evidence="5">The sequence shown here is derived from an EMBL/GenBank/DDBJ whole genome shotgun (WGS) entry which is preliminary data.</text>
</comment>
<feature type="region of interest" description="Disordered" evidence="3">
    <location>
        <begin position="1"/>
        <end position="20"/>
    </location>
</feature>
<feature type="compositionally biased region" description="Basic and acidic residues" evidence="3">
    <location>
        <begin position="428"/>
        <end position="476"/>
    </location>
</feature>
<feature type="compositionally biased region" description="Basic and acidic residues" evidence="3">
    <location>
        <begin position="1"/>
        <end position="11"/>
    </location>
</feature>
<feature type="domain" description="USP" evidence="4">
    <location>
        <begin position="290"/>
        <end position="876"/>
    </location>
</feature>
<evidence type="ECO:0000256" key="1">
    <source>
        <dbReference type="RuleBase" id="RU366025"/>
    </source>
</evidence>
<feature type="region of interest" description="Disordered" evidence="3">
    <location>
        <begin position="428"/>
        <end position="496"/>
    </location>
</feature>
<dbReference type="InterPro" id="IPR018200">
    <property type="entry name" value="USP_CS"/>
</dbReference>
<evidence type="ECO:0000313" key="5">
    <source>
        <dbReference type="EMBL" id="KAJ6243449.1"/>
    </source>
</evidence>
<dbReference type="Gene3D" id="3.90.70.10">
    <property type="entry name" value="Cysteine proteinases"/>
    <property type="match status" value="2"/>
</dbReference>
<comment type="catalytic activity">
    <reaction evidence="1">
        <text>Thiol-dependent hydrolysis of ester, thioester, amide, peptide and isopeptide bonds formed by the C-terminal Gly of ubiquitin (a 76-residue protein attached to proteins as an intracellular targeting signal).</text>
        <dbReference type="EC" id="3.4.19.12"/>
    </reaction>
</comment>
<dbReference type="PANTHER" id="PTHR24006:SF827">
    <property type="entry name" value="UBIQUITIN CARBOXYL-TERMINAL HYDROLASE 34"/>
    <property type="match status" value="1"/>
</dbReference>
<dbReference type="PANTHER" id="PTHR24006">
    <property type="entry name" value="UBIQUITIN CARBOXYL-TERMINAL HYDROLASE"/>
    <property type="match status" value="1"/>
</dbReference>
<feature type="coiled-coil region" evidence="2">
    <location>
        <begin position="762"/>
        <end position="796"/>
    </location>
</feature>
<dbReference type="PROSITE" id="PS00973">
    <property type="entry name" value="USP_2"/>
    <property type="match status" value="1"/>
</dbReference>
<gene>
    <name evidence="5" type="ORF">M0813_21886</name>
</gene>
<evidence type="ECO:0000256" key="3">
    <source>
        <dbReference type="SAM" id="MobiDB-lite"/>
    </source>
</evidence>
<dbReference type="EMBL" id="JAOAOG010000168">
    <property type="protein sequence ID" value="KAJ6243449.1"/>
    <property type="molecule type" value="Genomic_DNA"/>
</dbReference>
<feature type="coiled-coil region" evidence="2">
    <location>
        <begin position="61"/>
        <end position="97"/>
    </location>
</feature>
<feature type="coiled-coil region" evidence="2">
    <location>
        <begin position="662"/>
        <end position="693"/>
    </location>
</feature>
<keyword evidence="1" id="KW-0788">Thiol protease</keyword>
<protein>
    <recommendedName>
        <fullName evidence="1">Ubiquitin carboxyl-terminal hydrolase</fullName>
        <ecNumber evidence="1">3.4.19.12</ecNumber>
    </recommendedName>
</protein>
<feature type="region of interest" description="Disordered" evidence="3">
    <location>
        <begin position="144"/>
        <end position="164"/>
    </location>
</feature>
<dbReference type="SUPFAM" id="SSF54001">
    <property type="entry name" value="Cysteine proteinases"/>
    <property type="match status" value="1"/>
</dbReference>
<evidence type="ECO:0000256" key="2">
    <source>
        <dbReference type="SAM" id="Coils"/>
    </source>
</evidence>
<keyword evidence="1 5" id="KW-0378">Hydrolase</keyword>
<feature type="compositionally biased region" description="Low complexity" evidence="3">
    <location>
        <begin position="483"/>
        <end position="496"/>
    </location>
</feature>
<accession>A0ABQ8YFZ5</accession>
<keyword evidence="2" id="KW-0175">Coiled coil</keyword>
<comment type="similarity">
    <text evidence="1">Belongs to the peptidase C19 family.</text>
</comment>
<dbReference type="PROSITE" id="PS50235">
    <property type="entry name" value="USP_3"/>
    <property type="match status" value="1"/>
</dbReference>
<dbReference type="InterPro" id="IPR038765">
    <property type="entry name" value="Papain-like_cys_pep_sf"/>
</dbReference>
<sequence>MSNTGEEKEQNNEENNQIPHGIMQIEIEKGTANQSTYKENGNNSLNYEANQTGNLYMKMAFDDFLQKKNKKENKIKNKNANEQKEKAEIEVKNFFTNYIRDFRKRERNRGDHFYKEETGESSDESQNIYRRDKYMKYVKNITKNQKKTRNKRHYEKKKKSKNKKEKFFRDHENRWIRSIKNLPRYDNLKYHNYHDLQWRKHRKRNNYKRQPILESNYYDDNHHKRHHDDHNNHNHHNYQNNYQDYRDNFDSVLNKAIEQSMLEHKLQQEGKKNYECTYPNTRRKIKGTHTGLKNIGNTCYVNSLLQSYFHIKDFRDELLKFKPTEKMWNQLKNQLITSSNLNEIVEPITTIHELQRLFSQMLLSQQKFVDPSALLNSMKVQTENEFTFNQQQDITEFNHLLWDKIESGMIAINQLRIYIENENNKNNETKIKKQSGEEKKTNNNKNDDHHNDKDKIGNEKRNGNEIKTVNKKEQESKNGLQTQIENNQNKNLQEQNQENEKMEIEFTLDLENIENENGNKNKNENNGNLKKLYYNKNELISKLFHGEMLQILRAKGKMGSQITRKTYNNFGEIILNSEFGNLYSAMDNYIFDENIKIEIEEKNYSTGTIQRAFSKFPPILFLLIQRIHYDKNLKKGKKLNRPFLFEKEIYLDRYLEKNSETAMILNNESKILKEKLKKAEKKLLRMNEFQNEKIPLLNILETTLKYVKEKYQNILKKEQNIKVKERVKEKEIGIENVNINGKENMGIANDNDNIDVDDEKLKIKYEKSIKVLNDQIEIVKEKTKKLNSEIKLFKKQLFELYKDMKNIKYYLHSVLVHRGNVNSGHYFCYIYDKNNDKWNKYNDREVTPIEEKKVFLDSYGKHNNTESAYCLVYTSEDHLKSEKKNKKPSINLIPKELNEETTKQNNAFLKKLEDWNCKKTQQKREEQQLLRKKND</sequence>
<dbReference type="Proteomes" id="UP001150062">
    <property type="component" value="Unassembled WGS sequence"/>
</dbReference>
<organism evidence="5 6">
    <name type="scientific">Anaeramoeba flamelloides</name>
    <dbReference type="NCBI Taxonomy" id="1746091"/>
    <lineage>
        <taxon>Eukaryota</taxon>
        <taxon>Metamonada</taxon>
        <taxon>Anaeramoebidae</taxon>
        <taxon>Anaeramoeba</taxon>
    </lineage>
</organism>
<dbReference type="InterPro" id="IPR050164">
    <property type="entry name" value="Peptidase_C19"/>
</dbReference>
<evidence type="ECO:0000259" key="4">
    <source>
        <dbReference type="PROSITE" id="PS50235"/>
    </source>
</evidence>
<dbReference type="GO" id="GO:0016787">
    <property type="term" value="F:hydrolase activity"/>
    <property type="evidence" value="ECO:0007669"/>
    <property type="project" value="UniProtKB-KW"/>
</dbReference>
<keyword evidence="6" id="KW-1185">Reference proteome</keyword>
<dbReference type="PROSITE" id="PS00972">
    <property type="entry name" value="USP_1"/>
    <property type="match status" value="1"/>
</dbReference>
<dbReference type="InterPro" id="IPR001394">
    <property type="entry name" value="Peptidase_C19_UCH"/>
</dbReference>
<proteinExistence type="inferred from homology"/>
<keyword evidence="1" id="KW-0645">Protease</keyword>
<keyword evidence="1" id="KW-0833">Ubl conjugation pathway</keyword>
<evidence type="ECO:0000313" key="6">
    <source>
        <dbReference type="Proteomes" id="UP001150062"/>
    </source>
</evidence>
<dbReference type="EC" id="3.4.19.12" evidence="1"/>
<reference evidence="5" key="1">
    <citation type="submission" date="2022-08" db="EMBL/GenBank/DDBJ databases">
        <title>Novel sulfate-reducing endosymbionts in the free-living metamonad Anaeramoeba.</title>
        <authorList>
            <person name="Jerlstrom-Hultqvist J."/>
            <person name="Cepicka I."/>
            <person name="Gallot-Lavallee L."/>
            <person name="Salas-Leiva D."/>
            <person name="Curtis B.A."/>
            <person name="Zahonova K."/>
            <person name="Pipaliya S."/>
            <person name="Dacks J."/>
            <person name="Roger A.J."/>
        </authorList>
    </citation>
    <scope>NUCLEOTIDE SEQUENCE</scope>
    <source>
        <strain evidence="5">Schooner1</strain>
    </source>
</reference>
<name>A0ABQ8YFZ5_9EUKA</name>
<dbReference type="InterPro" id="IPR028889">
    <property type="entry name" value="USP"/>
</dbReference>
<dbReference type="Pfam" id="PF00443">
    <property type="entry name" value="UCH"/>
    <property type="match status" value="1"/>
</dbReference>